<dbReference type="EMBL" id="OU342829">
    <property type="protein sequence ID" value="CAG7580038.1"/>
    <property type="molecule type" value="Genomic_DNA"/>
</dbReference>
<dbReference type="SUPFAM" id="SSF55144">
    <property type="entry name" value="LigT-like"/>
    <property type="match status" value="1"/>
</dbReference>
<evidence type="ECO:0000256" key="5">
    <source>
        <dbReference type="ARBA" id="ARBA00034283"/>
    </source>
</evidence>
<keyword evidence="1" id="KW-0378">Hydrolase</keyword>
<feature type="domain" description="Anti-CBASS protein Acb1-like C-terminal" evidence="9">
    <location>
        <begin position="7"/>
        <end position="120"/>
    </location>
</feature>
<reference evidence="10" key="1">
    <citation type="submission" date="2021-06" db="EMBL/GenBank/DDBJ databases">
        <authorList>
            <person name="Gannon L."/>
            <person name="Redgwell R T."/>
            <person name="Michniewski S."/>
            <person name="Harrison D C."/>
            <person name="Millard A."/>
        </authorList>
    </citation>
    <scope>NUCLEOTIDE SEQUENCE</scope>
</reference>
<evidence type="ECO:0000256" key="6">
    <source>
        <dbReference type="ARBA" id="ARBA00034316"/>
    </source>
</evidence>
<evidence type="ECO:0000256" key="4">
    <source>
        <dbReference type="ARBA" id="ARBA00034244"/>
    </source>
</evidence>
<gene>
    <name evidence="10" type="ORF">SLAVMIC_00217</name>
</gene>
<sequence length="151" mass="17852">MVNKITYSGLGLSIETQELVRKITDQFGIKNLIPKEKLHVTIFYSRDYIKDYFPLGEVNFEGRFEKFDIFDTQDGRRVLVIELSSDSIIERNEELVSKFNIKSDFDSYRPHITISFRYKGEIPNIEGLDFNLKESVFTFNKEYRKDFNGRP</sequence>
<evidence type="ECO:0000313" key="10">
    <source>
        <dbReference type="EMBL" id="CAG7580038.1"/>
    </source>
</evidence>
<accession>A0A8D9CCN8</accession>
<dbReference type="GO" id="GO:0016787">
    <property type="term" value="F:hydrolase activity"/>
    <property type="evidence" value="ECO:0007669"/>
    <property type="project" value="UniProtKB-KW"/>
</dbReference>
<organism evidence="10">
    <name type="scientific">uncultured marine phage</name>
    <dbReference type="NCBI Taxonomy" id="707152"/>
    <lineage>
        <taxon>Viruses</taxon>
        <taxon>environmental samples</taxon>
    </lineage>
</organism>
<name>A0A8D9CCN8_9VIRU</name>
<evidence type="ECO:0000256" key="7">
    <source>
        <dbReference type="ARBA" id="ARBA00034343"/>
    </source>
</evidence>
<comment type="catalytic activity">
    <reaction evidence="5">
        <text>3',3'-cGAMP + H2O = G[3'-5']pAp[3'] + H(+)</text>
        <dbReference type="Rhea" id="RHEA:72831"/>
        <dbReference type="ChEBI" id="CHEBI:15377"/>
        <dbReference type="ChEBI" id="CHEBI:15378"/>
        <dbReference type="ChEBI" id="CHEBI:71501"/>
        <dbReference type="ChEBI" id="CHEBI:192497"/>
    </reaction>
    <physiologicalReaction direction="left-to-right" evidence="5">
        <dbReference type="Rhea" id="RHEA:72832"/>
    </physiologicalReaction>
</comment>
<comment type="catalytic activity">
    <reaction evidence="8">
        <text>3',3'-cUAMP + H2O = U[3'-5']pAp[3'] + H(+)</text>
        <dbReference type="Rhea" id="RHEA:72835"/>
        <dbReference type="ChEBI" id="CHEBI:15377"/>
        <dbReference type="ChEBI" id="CHEBI:15378"/>
        <dbReference type="ChEBI" id="CHEBI:143809"/>
        <dbReference type="ChEBI" id="CHEBI:192498"/>
    </reaction>
    <physiologicalReaction direction="left-to-right" evidence="8">
        <dbReference type="Rhea" id="RHEA:72836"/>
    </physiologicalReaction>
</comment>
<proteinExistence type="inferred from homology"/>
<dbReference type="InterPro" id="IPR009097">
    <property type="entry name" value="Cyclic_Pdiesterase"/>
</dbReference>
<comment type="catalytic activity">
    <reaction evidence="2">
        <text>3',3',3'-cAAG + H2O = G[3'-5']pA[3'-5']pAp[3'] + H(+)</text>
        <dbReference type="Rhea" id="RHEA:72863"/>
        <dbReference type="ChEBI" id="CHEBI:15377"/>
        <dbReference type="ChEBI" id="CHEBI:15378"/>
        <dbReference type="ChEBI" id="CHEBI:143810"/>
        <dbReference type="ChEBI" id="CHEBI:192532"/>
    </reaction>
    <physiologicalReaction direction="left-to-right" evidence="2">
        <dbReference type="Rhea" id="RHEA:72864"/>
    </physiologicalReaction>
</comment>
<protein>
    <recommendedName>
        <fullName evidence="7">Anti-CBASS protein Acb1</fullName>
    </recommendedName>
</protein>
<comment type="catalytic activity">
    <reaction evidence="4">
        <text>3',3',3'-cAAG + H2O = A[3'-5']pG[3'-5']pAp[3'] + H(+)</text>
        <dbReference type="Rhea" id="RHEA:72867"/>
        <dbReference type="ChEBI" id="CHEBI:15377"/>
        <dbReference type="ChEBI" id="CHEBI:15378"/>
        <dbReference type="ChEBI" id="CHEBI:143810"/>
        <dbReference type="ChEBI" id="CHEBI:192533"/>
    </reaction>
    <physiologicalReaction direction="left-to-right" evidence="4">
        <dbReference type="Rhea" id="RHEA:72868"/>
    </physiologicalReaction>
</comment>
<evidence type="ECO:0000256" key="3">
    <source>
        <dbReference type="ARBA" id="ARBA00034240"/>
    </source>
</evidence>
<comment type="similarity">
    <text evidence="6">Belongs to the anti-CBASS protein Acb1 family.</text>
</comment>
<dbReference type="Pfam" id="PF23474">
    <property type="entry name" value="Acb1"/>
    <property type="match status" value="1"/>
</dbReference>
<evidence type="ECO:0000256" key="8">
    <source>
        <dbReference type="ARBA" id="ARBA00048123"/>
    </source>
</evidence>
<comment type="catalytic activity">
    <reaction evidence="3">
        <text>3',3',3'-c-tri-AMP + H2O = A[3'-5']pA[3'-5']pAp[3'] + H(+)</text>
        <dbReference type="Rhea" id="RHEA:72859"/>
        <dbReference type="ChEBI" id="CHEBI:15377"/>
        <dbReference type="ChEBI" id="CHEBI:15378"/>
        <dbReference type="ChEBI" id="CHEBI:192523"/>
        <dbReference type="ChEBI" id="CHEBI:192530"/>
    </reaction>
    <physiologicalReaction direction="left-to-right" evidence="3">
        <dbReference type="Rhea" id="RHEA:72860"/>
    </physiologicalReaction>
</comment>
<evidence type="ECO:0000256" key="2">
    <source>
        <dbReference type="ARBA" id="ARBA00034233"/>
    </source>
</evidence>
<evidence type="ECO:0000256" key="1">
    <source>
        <dbReference type="ARBA" id="ARBA00022801"/>
    </source>
</evidence>
<evidence type="ECO:0000259" key="9">
    <source>
        <dbReference type="Pfam" id="PF23474"/>
    </source>
</evidence>
<dbReference type="InterPro" id="IPR056175">
    <property type="entry name" value="Acb1-like_C"/>
</dbReference>